<feature type="compositionally biased region" description="Acidic residues" evidence="3">
    <location>
        <begin position="720"/>
        <end position="729"/>
    </location>
</feature>
<dbReference type="Pfam" id="PF03389">
    <property type="entry name" value="MobA_MobL"/>
    <property type="match status" value="1"/>
</dbReference>
<feature type="compositionally biased region" description="Basic and acidic residues" evidence="3">
    <location>
        <begin position="752"/>
        <end position="766"/>
    </location>
</feature>
<evidence type="ECO:0000313" key="5">
    <source>
        <dbReference type="EMBL" id="GEO98930.1"/>
    </source>
</evidence>
<evidence type="ECO:0000259" key="4">
    <source>
        <dbReference type="Pfam" id="PF03389"/>
    </source>
</evidence>
<keyword evidence="6" id="KW-1185">Reference proteome</keyword>
<reference evidence="5 6" key="1">
    <citation type="submission" date="2019-07" db="EMBL/GenBank/DDBJ databases">
        <title>Whole genome shotgun sequence of Methylobacterium haplocladii NBRC 107714.</title>
        <authorList>
            <person name="Hosoyama A."/>
            <person name="Uohara A."/>
            <person name="Ohji S."/>
            <person name="Ichikawa N."/>
        </authorList>
    </citation>
    <scope>NUCLEOTIDE SEQUENCE [LARGE SCALE GENOMIC DNA]</scope>
    <source>
        <strain evidence="5 6">NBRC 107714</strain>
    </source>
</reference>
<gene>
    <name evidence="5" type="ORF">MHA02_13180</name>
</gene>
<evidence type="ECO:0000313" key="6">
    <source>
        <dbReference type="Proteomes" id="UP000321258"/>
    </source>
</evidence>
<dbReference type="InterPro" id="IPR005053">
    <property type="entry name" value="MobA_MobL"/>
</dbReference>
<name>A0A512IMJ5_9HYPH</name>
<dbReference type="EMBL" id="BJZT01000012">
    <property type="protein sequence ID" value="GEO98930.1"/>
    <property type="molecule type" value="Genomic_DNA"/>
</dbReference>
<dbReference type="Proteomes" id="UP000321258">
    <property type="component" value="Unassembled WGS sequence"/>
</dbReference>
<evidence type="ECO:0000256" key="3">
    <source>
        <dbReference type="SAM" id="MobiDB-lite"/>
    </source>
</evidence>
<proteinExistence type="inferred from homology"/>
<evidence type="ECO:0000256" key="2">
    <source>
        <dbReference type="ARBA" id="ARBA00022971"/>
    </source>
</evidence>
<keyword evidence="2" id="KW-0184">Conjugation</keyword>
<feature type="compositionally biased region" description="Acidic residues" evidence="3">
    <location>
        <begin position="737"/>
        <end position="751"/>
    </location>
</feature>
<comment type="caution">
    <text evidence="5">The sequence shown here is derived from an EMBL/GenBank/DDBJ whole genome shotgun (WGS) entry which is preliminary data.</text>
</comment>
<sequence length="766" mass="82771">MEALVPTSFARSIALRRFTRPAVLRAAYGRRLALEPSDEWRGYTPRTDDWVAGEVMLPNGAAPAFRDWMTLWRAVDARGTRAQADGDGRGGVTGLELLLGLPRLGELTLEEMADLVRSFCTRFLAERLAVQWDIHAPEPRLQPVDEDGVAVAVHAHVLVSGRPLRGDRVLPRRNRLFDPVARPGYHRTIGWPREWRRAQERFFSERGIAMAVASPWDAGERPLGRFRFAAERRAALADLRQTCRDRLRDPGAVITVLLRDHWTFRRADLAALLSSVFSDREQRDSLARAVLSHPSLQLARSSGGVPCWTTAHWAHRAARAIAAAAATRPVVHEPDEDRDTSEAWFDLPWPDELPPSRFPGVCDGETCTAAVLRLADQRQAAGQAVTIAAPTTVAYARMEPVRAAGHAVYAAQALTRPDHPPAPIARPILVPFADALTDPDLVALLAVAEASGAPLYLLPDPEHPMSARPTLLVELQERGLLAALPDAAGPLRSPIAPHWQITPLGSAALAALVALAASSGRPIVATGATLVRQLAARIRASRVATGEVDTGRQVTIGRLPLSPGDRIFVVSAWDRAVPPRPVAGLRAGTHLSIVDTDMASGTVTARGQDGETVTLANGTSPDLVYDGALTLRSAISTGVTDARLVLDDPQTVARSLQLHRAGPDDVVWLTPEVAAAWDSARRHRAGAAPAPLAPPVPDRPRSGHVDDDSDIALDRPPDGSETDQEPEGETEPRDAPENSEDVDEEADPDAFDADRAASERDEYGND</sequence>
<dbReference type="OrthoDB" id="1826980at2"/>
<feature type="compositionally biased region" description="Basic and acidic residues" evidence="3">
    <location>
        <begin position="698"/>
        <end position="718"/>
    </location>
</feature>
<comment type="similarity">
    <text evidence="1">Belongs to the MobA/MobL family.</text>
</comment>
<feature type="domain" description="MobA/MobL protein" evidence="4">
    <location>
        <begin position="21"/>
        <end position="169"/>
    </location>
</feature>
<organism evidence="5 6">
    <name type="scientific">Methylobacterium haplocladii</name>
    <dbReference type="NCBI Taxonomy" id="1176176"/>
    <lineage>
        <taxon>Bacteria</taxon>
        <taxon>Pseudomonadati</taxon>
        <taxon>Pseudomonadota</taxon>
        <taxon>Alphaproteobacteria</taxon>
        <taxon>Hyphomicrobiales</taxon>
        <taxon>Methylobacteriaceae</taxon>
        <taxon>Methylobacterium</taxon>
    </lineage>
</organism>
<dbReference type="AlphaFoldDB" id="A0A512IMJ5"/>
<protein>
    <recommendedName>
        <fullName evidence="4">MobA/MobL protein domain-containing protein</fullName>
    </recommendedName>
</protein>
<evidence type="ECO:0000256" key="1">
    <source>
        <dbReference type="ARBA" id="ARBA00010873"/>
    </source>
</evidence>
<accession>A0A512IMJ5</accession>
<feature type="region of interest" description="Disordered" evidence="3">
    <location>
        <begin position="680"/>
        <end position="766"/>
    </location>
</feature>
<dbReference type="RefSeq" id="WP_147077785.1">
    <property type="nucleotide sequence ID" value="NZ_BJZT01000012.1"/>
</dbReference>
<dbReference type="Gene3D" id="3.30.930.30">
    <property type="match status" value="1"/>
</dbReference>